<reference evidence="4" key="1">
    <citation type="submission" date="2025-08" db="UniProtKB">
        <authorList>
            <consortium name="RefSeq"/>
        </authorList>
    </citation>
    <scope>IDENTIFICATION</scope>
    <source>
        <tissue evidence="4">Sperm</tissue>
    </source>
</reference>
<keyword evidence="3" id="KW-1185">Reference proteome</keyword>
<organism evidence="3 4">
    <name type="scientific">Petromyzon marinus</name>
    <name type="common">Sea lamprey</name>
    <dbReference type="NCBI Taxonomy" id="7757"/>
    <lineage>
        <taxon>Eukaryota</taxon>
        <taxon>Metazoa</taxon>
        <taxon>Chordata</taxon>
        <taxon>Craniata</taxon>
        <taxon>Vertebrata</taxon>
        <taxon>Cyclostomata</taxon>
        <taxon>Hyperoartia</taxon>
        <taxon>Petromyzontiformes</taxon>
        <taxon>Petromyzontidae</taxon>
        <taxon>Petromyzon</taxon>
    </lineage>
</organism>
<dbReference type="PANTHER" id="PTHR28448">
    <property type="entry name" value="UPF0728 PROTEIN C10ORF53"/>
    <property type="match status" value="1"/>
</dbReference>
<feature type="region of interest" description="Disordered" evidence="2">
    <location>
        <begin position="1"/>
        <end position="25"/>
    </location>
</feature>
<dbReference type="CTD" id="116940183"/>
<evidence type="ECO:0000313" key="4">
    <source>
        <dbReference type="RefSeq" id="XP_032805447.1"/>
    </source>
</evidence>
<evidence type="ECO:0000256" key="1">
    <source>
        <dbReference type="ARBA" id="ARBA00009973"/>
    </source>
</evidence>
<dbReference type="InterPro" id="IPR027885">
    <property type="entry name" value="UPF0728"/>
</dbReference>
<dbReference type="Proteomes" id="UP001318040">
    <property type="component" value="Chromosome 8"/>
</dbReference>
<gene>
    <name evidence="4" type="primary">C8H10orf53</name>
</gene>
<sequence length="94" mass="10126">MSLGGRGVVTMATRSTTPTWETEGDTWETAGDTALLRRHGFTCAPERVHARGHVELRVRGEVVFTCRVTDLEFGGDGGIDPLCQAALRAVQNAV</sequence>
<dbReference type="RefSeq" id="XP_032805447.1">
    <property type="nucleotide sequence ID" value="XM_032949556.1"/>
</dbReference>
<protein>
    <submittedName>
        <fullName evidence="4">UPF0728 protein C10orf53 homolog isoform X2</fullName>
    </submittedName>
</protein>
<evidence type="ECO:0000313" key="3">
    <source>
        <dbReference type="Proteomes" id="UP001318040"/>
    </source>
</evidence>
<dbReference type="PANTHER" id="PTHR28448:SF1">
    <property type="entry name" value="UPF0728 PROTEIN C10ORF53"/>
    <property type="match status" value="1"/>
</dbReference>
<accession>A0AAJ7WPX2</accession>
<evidence type="ECO:0000256" key="2">
    <source>
        <dbReference type="SAM" id="MobiDB-lite"/>
    </source>
</evidence>
<comment type="similarity">
    <text evidence="1">Belongs to the UPF0728 family.</text>
</comment>
<proteinExistence type="inferred from homology"/>
<dbReference type="AlphaFoldDB" id="A0AAJ7WPX2"/>
<name>A0AAJ7WPX2_PETMA</name>
<dbReference type="Pfam" id="PF15092">
    <property type="entry name" value="UPF0728"/>
    <property type="match status" value="1"/>
</dbReference>